<protein>
    <submittedName>
        <fullName evidence="1">Uncharacterized protein</fullName>
    </submittedName>
</protein>
<sequence>MAILGPVTLETSANGTDTRNTISQINSSYAALSDLYAAEKACADPLACQLSQPANSVYSFETVSYDVQKRYYRLAKTLVVNLDLEETVSDIANLDLAALLKLVERAREMVPAVRRGAATYRDAIFIYATGVSESCTVSYTAAGKEIPDACRNLETALTDLYKTGRPYTLPETGERRLRKILALAQEAATKSAWELGDDRRRALVFHLDKACDVAFELQTVGDDPAGQADACGQTAKPGAVSKARGELLGQFGS</sequence>
<organism evidence="1 2">
    <name type="scientific">Salipiger abyssi</name>
    <dbReference type="NCBI Taxonomy" id="1250539"/>
    <lineage>
        <taxon>Bacteria</taxon>
        <taxon>Pseudomonadati</taxon>
        <taxon>Pseudomonadota</taxon>
        <taxon>Alphaproteobacteria</taxon>
        <taxon>Rhodobacterales</taxon>
        <taxon>Roseobacteraceae</taxon>
        <taxon>Salipiger</taxon>
    </lineage>
</organism>
<evidence type="ECO:0000313" key="2">
    <source>
        <dbReference type="Proteomes" id="UP000187059"/>
    </source>
</evidence>
<reference evidence="1 2" key="1">
    <citation type="submission" date="2016-04" db="EMBL/GenBank/DDBJ databases">
        <title>Deep-sea bacteria in the southern Pacific.</title>
        <authorList>
            <person name="Tang K."/>
        </authorList>
    </citation>
    <scope>NUCLEOTIDE SEQUENCE [LARGE SCALE GENOMIC DNA]</scope>
    <source>
        <strain evidence="1 2">JLT2014</strain>
    </source>
</reference>
<proteinExistence type="predicted"/>
<evidence type="ECO:0000313" key="1">
    <source>
        <dbReference type="EMBL" id="APZ52811.1"/>
    </source>
</evidence>
<dbReference type="KEGG" id="paby:Ga0080574_TMP2477"/>
<dbReference type="AlphaFoldDB" id="A0A1P8UTU4"/>
<dbReference type="Proteomes" id="UP000187059">
    <property type="component" value="Chromosome"/>
</dbReference>
<keyword evidence="2" id="KW-1185">Reference proteome</keyword>
<gene>
    <name evidence="1" type="ORF">Ga0080574_TMP2477</name>
</gene>
<dbReference type="EMBL" id="CP015093">
    <property type="protein sequence ID" value="APZ52811.1"/>
    <property type="molecule type" value="Genomic_DNA"/>
</dbReference>
<accession>A0A1P8UTU4</accession>
<name>A0A1P8UTU4_9RHOB</name>